<dbReference type="InterPro" id="IPR006630">
    <property type="entry name" value="La_HTH"/>
</dbReference>
<gene>
    <name evidence="5" type="ORF">RS030_142113</name>
</gene>
<evidence type="ECO:0000256" key="2">
    <source>
        <dbReference type="PROSITE-ProRule" id="PRU00332"/>
    </source>
</evidence>
<dbReference type="InterPro" id="IPR036390">
    <property type="entry name" value="WH_DNA-bd_sf"/>
</dbReference>
<evidence type="ECO:0000256" key="1">
    <source>
        <dbReference type="ARBA" id="ARBA00022884"/>
    </source>
</evidence>
<evidence type="ECO:0000259" key="4">
    <source>
        <dbReference type="PROSITE" id="PS50961"/>
    </source>
</evidence>
<protein>
    <submittedName>
        <fullName evidence="5">La domain fused to two RRMs involved in RNA metabolism</fullName>
    </submittedName>
</protein>
<dbReference type="Gene3D" id="1.10.10.10">
    <property type="entry name" value="Winged helix-like DNA-binding domain superfamily/Winged helix DNA-binding domain"/>
    <property type="match status" value="1"/>
</dbReference>
<accession>A0AAV9Y2W6</accession>
<keyword evidence="1 2" id="KW-0694">RNA-binding</keyword>
<feature type="domain" description="HTH La-type RNA-binding" evidence="4">
    <location>
        <begin position="27"/>
        <end position="120"/>
    </location>
</feature>
<dbReference type="Proteomes" id="UP001311799">
    <property type="component" value="Unassembled WGS sequence"/>
</dbReference>
<dbReference type="InterPro" id="IPR036388">
    <property type="entry name" value="WH-like_DNA-bd_sf"/>
</dbReference>
<dbReference type="SMART" id="SM00715">
    <property type="entry name" value="LA"/>
    <property type="match status" value="1"/>
</dbReference>
<dbReference type="SUPFAM" id="SSF46785">
    <property type="entry name" value="Winged helix' DNA-binding domain"/>
    <property type="match status" value="1"/>
</dbReference>
<dbReference type="GO" id="GO:0003723">
    <property type="term" value="F:RNA binding"/>
    <property type="evidence" value="ECO:0007669"/>
    <property type="project" value="UniProtKB-UniRule"/>
</dbReference>
<evidence type="ECO:0000313" key="5">
    <source>
        <dbReference type="EMBL" id="KAK6590689.1"/>
    </source>
</evidence>
<dbReference type="AlphaFoldDB" id="A0AAV9Y2W6"/>
<feature type="compositionally biased region" description="Polar residues" evidence="3">
    <location>
        <begin position="374"/>
        <end position="384"/>
    </location>
</feature>
<dbReference type="EMBL" id="JAWDEY010000005">
    <property type="protein sequence ID" value="KAK6590689.1"/>
    <property type="molecule type" value="Genomic_DNA"/>
</dbReference>
<sequence>MTETKAINLHPRSPSEEECNSKRIKTNILRDETRIALLKQLEYYFSDENLKTDVFFQSNMRSDPKNRLYVEHIFNCSKVKDLGITKEEEIEETLEGHSNILLEKDEEGKLMIKLNKELPNLEKTVKQKNKSSMSGKDHHFGGCILKVTNLPENVSWSNVKDSLKEKLKNLVDSTQNLIRYVSQTTQNGTCFILLKPFKNDKTIVDNLELEFDSHKIVMTLVDQEEAKKVVSSVFPRHIQKEREKEFNKQKATFFSAPITIGGQSFASIEHLKRCLKEVIAQTKVDTIFDKENPIYKVLSSVLEYHPRYTEKCHNMHSICVKNHKNYLNKAENGNECEKVESENDANNKCFFIVRKTESGEDEYEDFSVNKCLQQLSRNPPQTSQKENKVENEQE</sequence>
<comment type="caution">
    <text evidence="5">The sequence shown here is derived from an EMBL/GenBank/DDBJ whole genome shotgun (WGS) entry which is preliminary data.</text>
</comment>
<evidence type="ECO:0000256" key="3">
    <source>
        <dbReference type="SAM" id="MobiDB-lite"/>
    </source>
</evidence>
<evidence type="ECO:0000313" key="6">
    <source>
        <dbReference type="Proteomes" id="UP001311799"/>
    </source>
</evidence>
<organism evidence="5 6">
    <name type="scientific">Cryptosporidium xiaoi</name>
    <dbReference type="NCBI Taxonomy" id="659607"/>
    <lineage>
        <taxon>Eukaryota</taxon>
        <taxon>Sar</taxon>
        <taxon>Alveolata</taxon>
        <taxon>Apicomplexa</taxon>
        <taxon>Conoidasida</taxon>
        <taxon>Coccidia</taxon>
        <taxon>Eucoccidiorida</taxon>
        <taxon>Eimeriorina</taxon>
        <taxon>Cryptosporidiidae</taxon>
        <taxon>Cryptosporidium</taxon>
    </lineage>
</organism>
<dbReference type="Gene3D" id="3.10.450.40">
    <property type="match status" value="1"/>
</dbReference>
<keyword evidence="6" id="KW-1185">Reference proteome</keyword>
<proteinExistence type="predicted"/>
<dbReference type="PROSITE" id="PS50961">
    <property type="entry name" value="HTH_LA"/>
    <property type="match status" value="1"/>
</dbReference>
<feature type="region of interest" description="Disordered" evidence="3">
    <location>
        <begin position="374"/>
        <end position="394"/>
    </location>
</feature>
<dbReference type="Pfam" id="PF05383">
    <property type="entry name" value="La"/>
    <property type="match status" value="1"/>
</dbReference>
<feature type="compositionally biased region" description="Basic and acidic residues" evidence="3">
    <location>
        <begin position="385"/>
        <end position="394"/>
    </location>
</feature>
<dbReference type="Pfam" id="PF11523">
    <property type="entry name" value="DUF3223"/>
    <property type="match status" value="1"/>
</dbReference>
<name>A0AAV9Y2W6_9CRYT</name>
<reference evidence="5 6" key="1">
    <citation type="submission" date="2023-10" db="EMBL/GenBank/DDBJ databases">
        <title>Comparative genomics analysis reveals potential genetic determinants of host preference in Cryptosporidium xiaoi.</title>
        <authorList>
            <person name="Xiao L."/>
            <person name="Li J."/>
        </authorList>
    </citation>
    <scope>NUCLEOTIDE SEQUENCE [LARGE SCALE GENOMIC DNA]</scope>
    <source>
        <strain evidence="5 6">52996</strain>
    </source>
</reference>